<dbReference type="InterPro" id="IPR017946">
    <property type="entry name" value="PLC-like_Pdiesterase_TIM-brl"/>
</dbReference>
<dbReference type="InterPro" id="IPR050546">
    <property type="entry name" value="Glycosyl_Hydrlase_16"/>
</dbReference>
<dbReference type="GO" id="GO:0006629">
    <property type="term" value="P:lipid metabolic process"/>
    <property type="evidence" value="ECO:0007669"/>
    <property type="project" value="InterPro"/>
</dbReference>
<proteinExistence type="inferred from homology"/>
<dbReference type="InterPro" id="IPR013320">
    <property type="entry name" value="ConA-like_dom_sf"/>
</dbReference>
<dbReference type="PROSITE" id="PS51762">
    <property type="entry name" value="GH16_2"/>
    <property type="match status" value="1"/>
</dbReference>
<dbReference type="PANTHER" id="PTHR10963">
    <property type="entry name" value="GLYCOSYL HYDROLASE-RELATED"/>
    <property type="match status" value="1"/>
</dbReference>
<dbReference type="Pfam" id="PF00722">
    <property type="entry name" value="Glyco_hydro_16"/>
    <property type="match status" value="1"/>
</dbReference>
<dbReference type="Gene3D" id="2.60.120.200">
    <property type="match status" value="1"/>
</dbReference>
<protein>
    <submittedName>
        <fullName evidence="5">Glycosyl hydrolase family protein</fullName>
    </submittedName>
</protein>
<feature type="domain" description="GP-PDE" evidence="3">
    <location>
        <begin position="30"/>
        <end position="259"/>
    </location>
</feature>
<dbReference type="Pfam" id="PF03009">
    <property type="entry name" value="GDPD"/>
    <property type="match status" value="1"/>
</dbReference>
<keyword evidence="5" id="KW-0378">Hydrolase</keyword>
<feature type="signal peptide" evidence="2">
    <location>
        <begin position="1"/>
        <end position="20"/>
    </location>
</feature>
<comment type="caution">
    <text evidence="5">The sequence shown here is derived from an EMBL/GenBank/DDBJ whole genome shotgun (WGS) entry which is preliminary data.</text>
</comment>
<dbReference type="OrthoDB" id="9776255at2"/>
<accession>A0A4U1CCQ5</accession>
<dbReference type="EMBL" id="SWBO01000001">
    <property type="protein sequence ID" value="TKC03027.1"/>
    <property type="molecule type" value="Genomic_DNA"/>
</dbReference>
<dbReference type="InterPro" id="IPR000757">
    <property type="entry name" value="Beta-glucanase-like"/>
</dbReference>
<dbReference type="Gene3D" id="3.20.20.190">
    <property type="entry name" value="Phosphatidylinositol (PI) phosphodiesterase"/>
    <property type="match status" value="1"/>
</dbReference>
<dbReference type="GO" id="GO:0008081">
    <property type="term" value="F:phosphoric diester hydrolase activity"/>
    <property type="evidence" value="ECO:0007669"/>
    <property type="project" value="InterPro"/>
</dbReference>
<dbReference type="PROSITE" id="PS51704">
    <property type="entry name" value="GP_PDE"/>
    <property type="match status" value="1"/>
</dbReference>
<name>A0A4U1CCQ5_9SPHI</name>
<dbReference type="AlphaFoldDB" id="A0A4U1CCQ5"/>
<evidence type="ECO:0000313" key="5">
    <source>
        <dbReference type="EMBL" id="TKC03027.1"/>
    </source>
</evidence>
<evidence type="ECO:0000256" key="1">
    <source>
        <dbReference type="ARBA" id="ARBA00006865"/>
    </source>
</evidence>
<dbReference type="PANTHER" id="PTHR10963:SF55">
    <property type="entry name" value="GLYCOSIDE HYDROLASE FAMILY 16 PROTEIN"/>
    <property type="match status" value="1"/>
</dbReference>
<evidence type="ECO:0000259" key="3">
    <source>
        <dbReference type="PROSITE" id="PS51704"/>
    </source>
</evidence>
<sequence length="505" mass="57705">MKQITIAVLMVMFGSSISTAQKPITTWHKNQVIAHRGAWKKQNLPENSIASLKHAFKLNCYGSEFDVHLTADSIVVVNHDATFLGINISKSTYQQLLAKKLPNGESIPTLEEFLKTGLKQKKTKLILEIKPQNLGKDRDQILTQKALELVRKYKAQPWIEYISFGYDICTYIIKNEPNAKVAYLRGDVVPEKMKADGFTGVDYHFSIYQQNPDYIARFKKLGISINGWTANLPTEINYLLANEADFITTNEPELVFDLIKKSTVAKGWKLKWADEFGVNGLPSPKNWIYDVGGKGWGNNEKQFYTNADTLNAKIDKGVLNITALKADKENNNYTSARIATKNKFDWKYGRLEVRAMLPKGRGLWPAIWMLPTDWKYGSWPRSGEIDVMEHVGFDADTIHGTVHTQSFNHTIGTQVGKQIKSETHYDEFHVYVLEWFEDRIDIYMDDNKYFSFNNSKKGIDEWPFDQNFHLLLNLAVGGNWGGKEGIDDGVFPATMKVDYVRVYQK</sequence>
<evidence type="ECO:0000256" key="2">
    <source>
        <dbReference type="SAM" id="SignalP"/>
    </source>
</evidence>
<keyword evidence="6" id="KW-1185">Reference proteome</keyword>
<organism evidence="5 6">
    <name type="scientific">Pedobacter cryotolerans</name>
    <dbReference type="NCBI Taxonomy" id="2571270"/>
    <lineage>
        <taxon>Bacteria</taxon>
        <taxon>Pseudomonadati</taxon>
        <taxon>Bacteroidota</taxon>
        <taxon>Sphingobacteriia</taxon>
        <taxon>Sphingobacteriales</taxon>
        <taxon>Sphingobacteriaceae</taxon>
        <taxon>Pedobacter</taxon>
    </lineage>
</organism>
<dbReference type="SUPFAM" id="SSF51695">
    <property type="entry name" value="PLC-like phosphodiesterases"/>
    <property type="match status" value="1"/>
</dbReference>
<feature type="chain" id="PRO_5020985111" evidence="2">
    <location>
        <begin position="21"/>
        <end position="505"/>
    </location>
</feature>
<dbReference type="GO" id="GO:0005975">
    <property type="term" value="P:carbohydrate metabolic process"/>
    <property type="evidence" value="ECO:0007669"/>
    <property type="project" value="InterPro"/>
</dbReference>
<dbReference type="SUPFAM" id="SSF49899">
    <property type="entry name" value="Concanavalin A-like lectins/glucanases"/>
    <property type="match status" value="1"/>
</dbReference>
<dbReference type="InterPro" id="IPR030395">
    <property type="entry name" value="GP_PDE_dom"/>
</dbReference>
<comment type="similarity">
    <text evidence="1">Belongs to the glycosyl hydrolase 16 family.</text>
</comment>
<dbReference type="GO" id="GO:0004553">
    <property type="term" value="F:hydrolase activity, hydrolyzing O-glycosyl compounds"/>
    <property type="evidence" value="ECO:0007669"/>
    <property type="project" value="InterPro"/>
</dbReference>
<feature type="domain" description="GH16" evidence="4">
    <location>
        <begin position="276"/>
        <end position="505"/>
    </location>
</feature>
<dbReference type="RefSeq" id="WP_136873227.1">
    <property type="nucleotide sequence ID" value="NZ_SWBO01000001.1"/>
</dbReference>
<reference evidence="5 6" key="1">
    <citation type="submission" date="2019-04" db="EMBL/GenBank/DDBJ databases">
        <title>Pedobacter sp. AR-2-6 sp. nov., isolated from Arctic soil.</title>
        <authorList>
            <person name="Dahal R.H."/>
            <person name="Kim D.-U."/>
        </authorList>
    </citation>
    <scope>NUCLEOTIDE SEQUENCE [LARGE SCALE GENOMIC DNA]</scope>
    <source>
        <strain evidence="5 6">AR-2-6</strain>
    </source>
</reference>
<evidence type="ECO:0000259" key="4">
    <source>
        <dbReference type="PROSITE" id="PS51762"/>
    </source>
</evidence>
<gene>
    <name evidence="5" type="ORF">FA045_00215</name>
</gene>
<dbReference type="Proteomes" id="UP000310477">
    <property type="component" value="Unassembled WGS sequence"/>
</dbReference>
<evidence type="ECO:0000313" key="6">
    <source>
        <dbReference type="Proteomes" id="UP000310477"/>
    </source>
</evidence>
<keyword evidence="2" id="KW-0732">Signal</keyword>
<dbReference type="CDD" id="cd08023">
    <property type="entry name" value="GH16_laminarinase_like"/>
    <property type="match status" value="1"/>
</dbReference>